<evidence type="ECO:0000256" key="2">
    <source>
        <dbReference type="ARBA" id="ARBA00022679"/>
    </source>
</evidence>
<evidence type="ECO:0000256" key="7">
    <source>
        <dbReference type="ARBA" id="ARBA00022741"/>
    </source>
</evidence>
<keyword evidence="7" id="KW-0547">Nucleotide-binding</keyword>
<keyword evidence="10" id="KW-0190">Covalent protein-DNA linkage</keyword>
<feature type="domain" description="CRESS-DNA virus Rep endonuclease" evidence="12">
    <location>
        <begin position="5"/>
        <end position="109"/>
    </location>
</feature>
<evidence type="ECO:0000313" key="13">
    <source>
        <dbReference type="EMBL" id="AUM62013.1"/>
    </source>
</evidence>
<dbReference type="Pfam" id="PF00799">
    <property type="entry name" value="Gemini_AL1"/>
    <property type="match status" value="1"/>
</dbReference>
<dbReference type="GO" id="GO:0046872">
    <property type="term" value="F:metal ion binding"/>
    <property type="evidence" value="ECO:0007669"/>
    <property type="project" value="UniProtKB-KW"/>
</dbReference>
<proteinExistence type="predicted"/>
<dbReference type="GO" id="GO:0004519">
    <property type="term" value="F:endonuclease activity"/>
    <property type="evidence" value="ECO:0007669"/>
    <property type="project" value="UniProtKB-KW"/>
</dbReference>
<dbReference type="GO" id="GO:0016779">
    <property type="term" value="F:nucleotidyltransferase activity"/>
    <property type="evidence" value="ECO:0007669"/>
    <property type="project" value="UniProtKB-KW"/>
</dbReference>
<evidence type="ECO:0000256" key="3">
    <source>
        <dbReference type="ARBA" id="ARBA00022695"/>
    </source>
</evidence>
<keyword evidence="11" id="KW-0238">DNA-binding</keyword>
<comment type="subcellular location">
    <subcellularLocation>
        <location evidence="1">Host nucleus</location>
    </subcellularLocation>
</comment>
<dbReference type="GO" id="GO:0006260">
    <property type="term" value="P:DNA replication"/>
    <property type="evidence" value="ECO:0007669"/>
    <property type="project" value="UniProtKB-KW"/>
</dbReference>
<evidence type="ECO:0000256" key="11">
    <source>
        <dbReference type="ARBA" id="ARBA00023125"/>
    </source>
</evidence>
<dbReference type="Gene3D" id="3.40.1310.20">
    <property type="match status" value="1"/>
</dbReference>
<keyword evidence="9" id="KW-0378">Hydrolase</keyword>
<dbReference type="GO" id="GO:0016787">
    <property type="term" value="F:hydrolase activity"/>
    <property type="evidence" value="ECO:0007669"/>
    <property type="project" value="UniProtKB-KW"/>
</dbReference>
<keyword evidence="2" id="KW-0808">Transferase</keyword>
<dbReference type="InterPro" id="IPR049912">
    <property type="entry name" value="CRESS_DNA_REP"/>
</dbReference>
<dbReference type="SUPFAM" id="SSF55464">
    <property type="entry name" value="Origin of replication-binding domain, RBD-like"/>
    <property type="match status" value="1"/>
</dbReference>
<organism evidence="13">
    <name type="scientific">uncultured virus</name>
    <dbReference type="NCBI Taxonomy" id="340016"/>
    <lineage>
        <taxon>Viruses</taxon>
        <taxon>environmental samples</taxon>
    </lineage>
</organism>
<evidence type="ECO:0000256" key="9">
    <source>
        <dbReference type="ARBA" id="ARBA00022801"/>
    </source>
</evidence>
<keyword evidence="3" id="KW-0548">Nucleotidyltransferase</keyword>
<evidence type="ECO:0000256" key="6">
    <source>
        <dbReference type="ARBA" id="ARBA00022723"/>
    </source>
</evidence>
<evidence type="ECO:0000256" key="1">
    <source>
        <dbReference type="ARBA" id="ARBA00004147"/>
    </source>
</evidence>
<evidence type="ECO:0000256" key="5">
    <source>
        <dbReference type="ARBA" id="ARBA00022722"/>
    </source>
</evidence>
<keyword evidence="5" id="KW-0540">Nuclease</keyword>
<keyword evidence="4" id="KW-0235">DNA replication</keyword>
<dbReference type="EMBL" id="KY487973">
    <property type="protein sequence ID" value="AUM62013.1"/>
    <property type="molecule type" value="Genomic_DNA"/>
</dbReference>
<gene>
    <name evidence="13" type="primary">Rep</name>
</gene>
<protein>
    <submittedName>
        <fullName evidence="13">Rep</fullName>
    </submittedName>
</protein>
<evidence type="ECO:0000259" key="12">
    <source>
        <dbReference type="PROSITE" id="PS52020"/>
    </source>
</evidence>
<dbReference type="GO" id="GO:0042025">
    <property type="term" value="C:host cell nucleus"/>
    <property type="evidence" value="ECO:0007669"/>
    <property type="project" value="UniProtKB-SubCell"/>
</dbReference>
<keyword evidence="6" id="KW-0479">Metal-binding</keyword>
<evidence type="ECO:0000256" key="10">
    <source>
        <dbReference type="ARBA" id="ARBA00023124"/>
    </source>
</evidence>
<dbReference type="GO" id="GO:0000166">
    <property type="term" value="F:nucleotide binding"/>
    <property type="evidence" value="ECO:0007669"/>
    <property type="project" value="UniProtKB-KW"/>
</dbReference>
<accession>A0A2K9LT11</accession>
<name>A0A2K9LT11_9VIRU</name>
<evidence type="ECO:0000256" key="8">
    <source>
        <dbReference type="ARBA" id="ARBA00022759"/>
    </source>
</evidence>
<reference evidence="13" key="1">
    <citation type="submission" date="2017-01" db="EMBL/GenBank/DDBJ databases">
        <title>High-throughput sequencing uncovers low homogeneity in the biogeography of single-stranded DNA viruses.</title>
        <authorList>
            <person name="Pearson V.M."/>
            <person name="Rokyta D.R."/>
        </authorList>
    </citation>
    <scope>NUCLEOTIDE SEQUENCE</scope>
</reference>
<dbReference type="PROSITE" id="PS52020">
    <property type="entry name" value="CRESS_DNA_REP"/>
    <property type="match status" value="1"/>
</dbReference>
<evidence type="ECO:0000256" key="4">
    <source>
        <dbReference type="ARBA" id="ARBA00022705"/>
    </source>
</evidence>
<keyword evidence="8" id="KW-0255">Endonuclease</keyword>
<sequence>MPSFDLHCRYALLTYAQSGDLSGTLVGERLSSMGYSCVIGRENHQDGGTHLHAFVDFGHKRRFRRPDVFDVAGCHPNISPSKGTPAKGWEYAVKDGDIVWSGLERPGPSGDRDSNTLAKWSKITSASDRQSFWDLVHELDPKSAACSFTQLSKYCDWKFATHTPDYEHPGSISFTTGESDGRDQWLLQSGIGLGGSTIGKLVQWAGRSKILLGL</sequence>
<dbReference type="GO" id="GO:0003677">
    <property type="term" value="F:DNA binding"/>
    <property type="evidence" value="ECO:0007669"/>
    <property type="project" value="UniProtKB-KW"/>
</dbReference>